<keyword evidence="5" id="KW-0675">Receptor</keyword>
<organism evidence="8 9">
    <name type="scientific">Callorhinchus milii</name>
    <name type="common">Ghost shark</name>
    <dbReference type="NCBI Taxonomy" id="7868"/>
    <lineage>
        <taxon>Eukaryota</taxon>
        <taxon>Metazoa</taxon>
        <taxon>Chordata</taxon>
        <taxon>Craniata</taxon>
        <taxon>Vertebrata</taxon>
        <taxon>Chondrichthyes</taxon>
        <taxon>Holocephali</taxon>
        <taxon>Chimaeriformes</taxon>
        <taxon>Callorhinchidae</taxon>
        <taxon>Callorhinchus</taxon>
    </lineage>
</organism>
<keyword evidence="9" id="KW-1185">Reference proteome</keyword>
<dbReference type="OMA" id="HLMYVRT"/>
<reference evidence="9" key="1">
    <citation type="journal article" date="2006" name="Science">
        <title>Ancient noncoding elements conserved in the human genome.</title>
        <authorList>
            <person name="Venkatesh B."/>
            <person name="Kirkness E.F."/>
            <person name="Loh Y.H."/>
            <person name="Halpern A.L."/>
            <person name="Lee A.P."/>
            <person name="Johnson J."/>
            <person name="Dandona N."/>
            <person name="Viswanathan L.D."/>
            <person name="Tay A."/>
            <person name="Venter J.C."/>
            <person name="Strausberg R.L."/>
            <person name="Brenner S."/>
        </authorList>
    </citation>
    <scope>NUCLEOTIDE SEQUENCE [LARGE SCALE GENOMIC DNA]</scope>
</reference>
<dbReference type="SUPFAM" id="SSF48726">
    <property type="entry name" value="Immunoglobulin"/>
    <property type="match status" value="2"/>
</dbReference>
<evidence type="ECO:0000256" key="5">
    <source>
        <dbReference type="ARBA" id="ARBA00023170"/>
    </source>
</evidence>
<evidence type="ECO:0000256" key="3">
    <source>
        <dbReference type="ARBA" id="ARBA00022989"/>
    </source>
</evidence>
<evidence type="ECO:0000256" key="1">
    <source>
        <dbReference type="ARBA" id="ARBA00004370"/>
    </source>
</evidence>
<name>A0A4W3JU16_CALMI</name>
<keyword evidence="4" id="KW-0472">Membrane</keyword>
<dbReference type="InterPro" id="IPR013783">
    <property type="entry name" value="Ig-like_fold"/>
</dbReference>
<reference evidence="8" key="5">
    <citation type="submission" date="2025-09" db="UniProtKB">
        <authorList>
            <consortium name="Ensembl"/>
        </authorList>
    </citation>
    <scope>IDENTIFICATION</scope>
</reference>
<evidence type="ECO:0000256" key="4">
    <source>
        <dbReference type="ARBA" id="ARBA00023136"/>
    </source>
</evidence>
<reference evidence="9" key="3">
    <citation type="journal article" date="2014" name="Nature">
        <title>Elephant shark genome provides unique insights into gnathostome evolution.</title>
        <authorList>
            <consortium name="International Elephant Shark Genome Sequencing Consortium"/>
            <person name="Venkatesh B."/>
            <person name="Lee A.P."/>
            <person name="Ravi V."/>
            <person name="Maurya A.K."/>
            <person name="Lian M.M."/>
            <person name="Swann J.B."/>
            <person name="Ohta Y."/>
            <person name="Flajnik M.F."/>
            <person name="Sutoh Y."/>
            <person name="Kasahara M."/>
            <person name="Hoon S."/>
            <person name="Gangu V."/>
            <person name="Roy S.W."/>
            <person name="Irimia M."/>
            <person name="Korzh V."/>
            <person name="Kondrychyn I."/>
            <person name="Lim Z.W."/>
            <person name="Tay B.H."/>
            <person name="Tohari S."/>
            <person name="Kong K.W."/>
            <person name="Ho S."/>
            <person name="Lorente-Galdos B."/>
            <person name="Quilez J."/>
            <person name="Marques-Bonet T."/>
            <person name="Raney B.J."/>
            <person name="Ingham P.W."/>
            <person name="Tay A."/>
            <person name="Hillier L.W."/>
            <person name="Minx P."/>
            <person name="Boehm T."/>
            <person name="Wilson R.K."/>
            <person name="Brenner S."/>
            <person name="Warren W.C."/>
        </authorList>
    </citation>
    <scope>NUCLEOTIDE SEQUENCE [LARGE SCALE GENOMIC DNA]</scope>
</reference>
<dbReference type="InterPro" id="IPR013106">
    <property type="entry name" value="Ig_V-set"/>
</dbReference>
<feature type="domain" description="Ig-like" evidence="7">
    <location>
        <begin position="8"/>
        <end position="102"/>
    </location>
</feature>
<evidence type="ECO:0000256" key="6">
    <source>
        <dbReference type="ARBA" id="ARBA00023319"/>
    </source>
</evidence>
<dbReference type="GeneTree" id="ENSGT01110000268850"/>
<dbReference type="InterPro" id="IPR007110">
    <property type="entry name" value="Ig-like_dom"/>
</dbReference>
<dbReference type="SMART" id="SM00406">
    <property type="entry name" value="IGv"/>
    <property type="match status" value="1"/>
</dbReference>
<evidence type="ECO:0000256" key="2">
    <source>
        <dbReference type="ARBA" id="ARBA00022692"/>
    </source>
</evidence>
<dbReference type="SMART" id="SM00409">
    <property type="entry name" value="IG"/>
    <property type="match status" value="1"/>
</dbReference>
<dbReference type="InterPro" id="IPR003599">
    <property type="entry name" value="Ig_sub"/>
</dbReference>
<dbReference type="InterPro" id="IPR003597">
    <property type="entry name" value="Ig_C1-set"/>
</dbReference>
<dbReference type="Gene3D" id="2.60.40.10">
    <property type="entry name" value="Immunoglobulins"/>
    <property type="match status" value="2"/>
</dbReference>
<protein>
    <recommendedName>
        <fullName evidence="7">Ig-like domain-containing protein</fullName>
    </recommendedName>
</protein>
<feature type="domain" description="Ig-like" evidence="7">
    <location>
        <begin position="134"/>
        <end position="221"/>
    </location>
</feature>
<dbReference type="GO" id="GO:0016020">
    <property type="term" value="C:membrane"/>
    <property type="evidence" value="ECO:0007669"/>
    <property type="project" value="UniProtKB-SubCell"/>
</dbReference>
<keyword evidence="6" id="KW-0393">Immunoglobulin domain</keyword>
<dbReference type="InterPro" id="IPR051117">
    <property type="entry name" value="TRG_var/const_region"/>
</dbReference>
<evidence type="ECO:0000313" key="8">
    <source>
        <dbReference type="Ensembl" id="ENSCMIP00000035450.1"/>
    </source>
</evidence>
<dbReference type="PROSITE" id="PS50835">
    <property type="entry name" value="IG_LIKE"/>
    <property type="match status" value="2"/>
</dbReference>
<dbReference type="AlphaFoldDB" id="A0A4W3JU16"/>
<accession>A0A4W3JU16</accession>
<keyword evidence="2" id="KW-0812">Transmembrane</keyword>
<evidence type="ECO:0000313" key="9">
    <source>
        <dbReference type="Proteomes" id="UP000314986"/>
    </source>
</evidence>
<dbReference type="CDD" id="cd00098">
    <property type="entry name" value="IgC1"/>
    <property type="match status" value="1"/>
</dbReference>
<keyword evidence="3" id="KW-1133">Transmembrane helix</keyword>
<dbReference type="InterPro" id="IPR036179">
    <property type="entry name" value="Ig-like_dom_sf"/>
</dbReference>
<dbReference type="SMART" id="SM00407">
    <property type="entry name" value="IGc1"/>
    <property type="match status" value="1"/>
</dbReference>
<sequence>DTCRNPTPYGSFAQKVNQYPRSFTKPAGRTIRMKCDIKSSETVHWYQSKPNKPITRILYRANSKAQLDEETPGRFSTEAPSSNQQVLVINNVLEVDSATYYCAYWDSTVLKNHTYKIFGTGTKLLVTDRSPETPKIQVFRENDKSDTEFLLVCLITGFYPDVIKVYWKPDGEQSKWETDPVEKENGETSYVISRFNVTQLQWKNSKVICGVQHESSKDNIEVHANGKKTSPKGTVRVSIAEESELKFQGDDLSSKQYIVPGLRIIYLRFFKPDIQH</sequence>
<reference evidence="8" key="4">
    <citation type="submission" date="2025-08" db="UniProtKB">
        <authorList>
            <consortium name="Ensembl"/>
        </authorList>
    </citation>
    <scope>IDENTIFICATION</scope>
</reference>
<reference evidence="9" key="2">
    <citation type="journal article" date="2007" name="PLoS Biol.">
        <title>Survey sequencing and comparative analysis of the elephant shark (Callorhinchus milii) genome.</title>
        <authorList>
            <person name="Venkatesh B."/>
            <person name="Kirkness E.F."/>
            <person name="Loh Y.H."/>
            <person name="Halpern A.L."/>
            <person name="Lee A.P."/>
            <person name="Johnson J."/>
            <person name="Dandona N."/>
            <person name="Viswanathan L.D."/>
            <person name="Tay A."/>
            <person name="Venter J.C."/>
            <person name="Strausberg R.L."/>
            <person name="Brenner S."/>
        </authorList>
    </citation>
    <scope>NUCLEOTIDE SEQUENCE [LARGE SCALE GENOMIC DNA]</scope>
</reference>
<dbReference type="Pfam" id="PF07686">
    <property type="entry name" value="V-set"/>
    <property type="match status" value="1"/>
</dbReference>
<dbReference type="Ensembl" id="ENSCMIT00000035977.1">
    <property type="protein sequence ID" value="ENSCMIP00000035450.1"/>
    <property type="gene ID" value="ENSCMIG00000014996.1"/>
</dbReference>
<dbReference type="PANTHER" id="PTHR19256">
    <property type="entry name" value="T-CELL RECEPTOR GAMMA CHAIN"/>
    <property type="match status" value="1"/>
</dbReference>
<dbReference type="Pfam" id="PF07654">
    <property type="entry name" value="C1-set"/>
    <property type="match status" value="1"/>
</dbReference>
<proteinExistence type="predicted"/>
<dbReference type="Proteomes" id="UP000314986">
    <property type="component" value="Unassembled WGS sequence"/>
</dbReference>
<comment type="subcellular location">
    <subcellularLocation>
        <location evidence="1">Membrane</location>
    </subcellularLocation>
</comment>
<evidence type="ECO:0000259" key="7">
    <source>
        <dbReference type="PROSITE" id="PS50835"/>
    </source>
</evidence>
<dbReference type="PANTHER" id="PTHR19256:SF65">
    <property type="entry name" value="T CELL RECEPTOR GAMMA CONSTANT 1-RELATED"/>
    <property type="match status" value="1"/>
</dbReference>